<dbReference type="KEGG" id="mcg:GL4_0858"/>
<evidence type="ECO:0000256" key="8">
    <source>
        <dbReference type="SAM" id="Phobius"/>
    </source>
</evidence>
<keyword evidence="5" id="KW-0443">Lipid metabolism</keyword>
<feature type="transmembrane region" description="Helical" evidence="8">
    <location>
        <begin position="167"/>
        <end position="187"/>
    </location>
</feature>
<sequence length="311" mass="34910">MIAAPLVWTAKRGTLPAMQTPFYFDDTLVRFGVFAGLFILFAAIEYVWPRRRLVVSKGRRWFTNLGISVTASLLLRLMAALAVPLTAIAAALYAQQKGFGLLNAVDWPDWLKIVIALLVLDLAIWAQHLASHKIPILWRLHQVHHADRDIDVTTAIRFHPIEIGLSMLWKMVVVIGLGASPLAVFLFEVILNGCAMFNHANMDLPRPLDRLLRLAIVTPDMHRVHHSVYRAEHDSNYGFNLSIWDRLFRTYVAQPKDGHVGMRIGLAPYQTSSPTRLGWSLWLPVLGYPAEESRAPRGPADDAAGASDTRR</sequence>
<keyword evidence="6 8" id="KW-0472">Membrane</keyword>
<feature type="domain" description="Fatty acid hydroxylase" evidence="9">
    <location>
        <begin position="114"/>
        <end position="250"/>
    </location>
</feature>
<accession>A0A0A8K2V9</accession>
<feature type="region of interest" description="Disordered" evidence="7">
    <location>
        <begin position="292"/>
        <end position="311"/>
    </location>
</feature>
<dbReference type="HOGENOM" id="CLU_033631_0_1_5"/>
<evidence type="ECO:0000256" key="7">
    <source>
        <dbReference type="SAM" id="MobiDB-lite"/>
    </source>
</evidence>
<dbReference type="STRING" id="1384459.GL4_0858"/>
<dbReference type="Proteomes" id="UP000031643">
    <property type="component" value="Chromosome"/>
</dbReference>
<evidence type="ECO:0000259" key="9">
    <source>
        <dbReference type="Pfam" id="PF04116"/>
    </source>
</evidence>
<organism evidence="10 11">
    <name type="scientific">Methyloceanibacter caenitepidi</name>
    <dbReference type="NCBI Taxonomy" id="1384459"/>
    <lineage>
        <taxon>Bacteria</taxon>
        <taxon>Pseudomonadati</taxon>
        <taxon>Pseudomonadota</taxon>
        <taxon>Alphaproteobacteria</taxon>
        <taxon>Hyphomicrobiales</taxon>
        <taxon>Hyphomicrobiaceae</taxon>
        <taxon>Methyloceanibacter</taxon>
    </lineage>
</organism>
<feature type="compositionally biased region" description="Low complexity" evidence="7">
    <location>
        <begin position="296"/>
        <end position="311"/>
    </location>
</feature>
<evidence type="ECO:0000313" key="11">
    <source>
        <dbReference type="Proteomes" id="UP000031643"/>
    </source>
</evidence>
<feature type="transmembrane region" description="Helical" evidence="8">
    <location>
        <begin position="28"/>
        <end position="48"/>
    </location>
</feature>
<evidence type="ECO:0000256" key="2">
    <source>
        <dbReference type="ARBA" id="ARBA00022692"/>
    </source>
</evidence>
<dbReference type="PANTHER" id="PTHR21624:SF1">
    <property type="entry name" value="ALKYLGLYCEROL MONOOXYGENASE"/>
    <property type="match status" value="1"/>
</dbReference>
<evidence type="ECO:0000256" key="6">
    <source>
        <dbReference type="ARBA" id="ARBA00023136"/>
    </source>
</evidence>
<dbReference type="AlphaFoldDB" id="A0A0A8K2V9"/>
<evidence type="ECO:0000313" key="10">
    <source>
        <dbReference type="EMBL" id="BAQ16319.1"/>
    </source>
</evidence>
<reference evidence="10 11" key="1">
    <citation type="submission" date="2014-09" db="EMBL/GenBank/DDBJ databases">
        <title>Genome sequencing of Methyloceanibacter caenitepidi Gela4.</title>
        <authorList>
            <person name="Takeuchi M."/>
            <person name="Susumu S."/>
            <person name="Kamagata Y."/>
            <person name="Oshima K."/>
            <person name="Hattori M."/>
            <person name="Iwasaki W."/>
        </authorList>
    </citation>
    <scope>NUCLEOTIDE SEQUENCE [LARGE SCALE GENOMIC DNA]</scope>
    <source>
        <strain evidence="10 11">Gela4</strain>
    </source>
</reference>
<dbReference type="GO" id="GO:0012505">
    <property type="term" value="C:endomembrane system"/>
    <property type="evidence" value="ECO:0007669"/>
    <property type="project" value="UniProtKB-SubCell"/>
</dbReference>
<dbReference type="GO" id="GO:0050479">
    <property type="term" value="F:glyceryl-ether monooxygenase activity"/>
    <property type="evidence" value="ECO:0007669"/>
    <property type="project" value="TreeGrafter"/>
</dbReference>
<dbReference type="GO" id="GO:0008610">
    <property type="term" value="P:lipid biosynthetic process"/>
    <property type="evidence" value="ECO:0007669"/>
    <property type="project" value="InterPro"/>
</dbReference>
<evidence type="ECO:0000256" key="4">
    <source>
        <dbReference type="ARBA" id="ARBA00023002"/>
    </source>
</evidence>
<proteinExistence type="predicted"/>
<keyword evidence="3 8" id="KW-1133">Transmembrane helix</keyword>
<dbReference type="GO" id="GO:0016020">
    <property type="term" value="C:membrane"/>
    <property type="evidence" value="ECO:0007669"/>
    <property type="project" value="GOC"/>
</dbReference>
<keyword evidence="2 8" id="KW-0812">Transmembrane</keyword>
<dbReference type="GO" id="GO:0006643">
    <property type="term" value="P:membrane lipid metabolic process"/>
    <property type="evidence" value="ECO:0007669"/>
    <property type="project" value="TreeGrafter"/>
</dbReference>
<dbReference type="InterPro" id="IPR006694">
    <property type="entry name" value="Fatty_acid_hydroxylase"/>
</dbReference>
<dbReference type="Pfam" id="PF04116">
    <property type="entry name" value="FA_hydroxylase"/>
    <property type="match status" value="1"/>
</dbReference>
<keyword evidence="11" id="KW-1185">Reference proteome</keyword>
<dbReference type="EMBL" id="AP014648">
    <property type="protein sequence ID" value="BAQ16319.1"/>
    <property type="molecule type" value="Genomic_DNA"/>
</dbReference>
<evidence type="ECO:0000256" key="3">
    <source>
        <dbReference type="ARBA" id="ARBA00022989"/>
    </source>
</evidence>
<feature type="transmembrane region" description="Helical" evidence="8">
    <location>
        <begin position="69"/>
        <end position="93"/>
    </location>
</feature>
<name>A0A0A8K2V9_9HYPH</name>
<dbReference type="InterPro" id="IPR051689">
    <property type="entry name" value="Sterol_desaturase/TMEM195"/>
</dbReference>
<gene>
    <name evidence="10" type="ORF">GL4_0858</name>
</gene>
<dbReference type="GO" id="GO:0005506">
    <property type="term" value="F:iron ion binding"/>
    <property type="evidence" value="ECO:0007669"/>
    <property type="project" value="InterPro"/>
</dbReference>
<comment type="subcellular location">
    <subcellularLocation>
        <location evidence="1">Endomembrane system</location>
        <topology evidence="1">Multi-pass membrane protein</topology>
    </subcellularLocation>
</comment>
<protein>
    <submittedName>
        <fullName evidence="10">Possible sterol desaturase</fullName>
    </submittedName>
</protein>
<evidence type="ECO:0000256" key="1">
    <source>
        <dbReference type="ARBA" id="ARBA00004127"/>
    </source>
</evidence>
<evidence type="ECO:0000256" key="5">
    <source>
        <dbReference type="ARBA" id="ARBA00023098"/>
    </source>
</evidence>
<dbReference type="PANTHER" id="PTHR21624">
    <property type="entry name" value="STEROL DESATURASE-RELATED PROTEIN"/>
    <property type="match status" value="1"/>
</dbReference>
<keyword evidence="4" id="KW-0560">Oxidoreductase</keyword>